<dbReference type="KEGG" id="ssm:Spirs_3089"/>
<evidence type="ECO:0000313" key="3">
    <source>
        <dbReference type="Proteomes" id="UP000002318"/>
    </source>
</evidence>
<keyword evidence="3" id="KW-1185">Reference proteome</keyword>
<protein>
    <recommendedName>
        <fullName evidence="4">DUF2784 domain-containing protein</fullName>
    </recommendedName>
</protein>
<dbReference type="STRING" id="573413.Spirs_3089"/>
<accession>E1R4V1</accession>
<reference evidence="2 3" key="1">
    <citation type="journal article" date="2010" name="Stand. Genomic Sci.">
        <title>Complete genome sequence of Spirochaeta smaragdinae type strain (SEBR 4228).</title>
        <authorList>
            <person name="Mavromatis K."/>
            <person name="Yasawong M."/>
            <person name="Chertkov O."/>
            <person name="Lapidus A."/>
            <person name="Lucas S."/>
            <person name="Nolan M."/>
            <person name="Del Rio T.G."/>
            <person name="Tice H."/>
            <person name="Cheng J.F."/>
            <person name="Pitluck S."/>
            <person name="Liolios K."/>
            <person name="Ivanova N."/>
            <person name="Tapia R."/>
            <person name="Han C."/>
            <person name="Bruce D."/>
            <person name="Goodwin L."/>
            <person name="Pati A."/>
            <person name="Chen A."/>
            <person name="Palaniappan K."/>
            <person name="Land M."/>
            <person name="Hauser L."/>
            <person name="Chang Y.J."/>
            <person name="Jeffries C.D."/>
            <person name="Detter J.C."/>
            <person name="Rohde M."/>
            <person name="Brambilla E."/>
            <person name="Spring S."/>
            <person name="Goker M."/>
            <person name="Sikorski J."/>
            <person name="Woyke T."/>
            <person name="Bristow J."/>
            <person name="Eisen J.A."/>
            <person name="Markowitz V."/>
            <person name="Hugenholtz P."/>
            <person name="Klenk H.P."/>
            <person name="Kyrpides N.C."/>
        </authorList>
    </citation>
    <scope>NUCLEOTIDE SEQUENCE [LARGE SCALE GENOMIC DNA]</scope>
    <source>
        <strain evidence="3">DSM 11293 / JCM 15392 / SEBR 4228</strain>
    </source>
</reference>
<dbReference type="EMBL" id="CP002116">
    <property type="protein sequence ID" value="ADK82189.1"/>
    <property type="molecule type" value="Genomic_DNA"/>
</dbReference>
<gene>
    <name evidence="2" type="ordered locus">Spirs_3089</name>
</gene>
<dbReference type="HOGENOM" id="CLU_109263_0_0_12"/>
<feature type="transmembrane region" description="Helical" evidence="1">
    <location>
        <begin position="6"/>
        <end position="39"/>
    </location>
</feature>
<feature type="transmembrane region" description="Helical" evidence="1">
    <location>
        <begin position="109"/>
        <end position="129"/>
    </location>
</feature>
<name>E1R4V1_SEDSS</name>
<dbReference type="AlphaFoldDB" id="E1R4V1"/>
<organism evidence="2 3">
    <name type="scientific">Sediminispirochaeta smaragdinae (strain DSM 11293 / JCM 15392 / SEBR 4228)</name>
    <name type="common">Spirochaeta smaragdinae</name>
    <dbReference type="NCBI Taxonomy" id="573413"/>
    <lineage>
        <taxon>Bacteria</taxon>
        <taxon>Pseudomonadati</taxon>
        <taxon>Spirochaetota</taxon>
        <taxon>Spirochaetia</taxon>
        <taxon>Spirochaetales</taxon>
        <taxon>Spirochaetaceae</taxon>
        <taxon>Sediminispirochaeta</taxon>
    </lineage>
</organism>
<keyword evidence="1" id="KW-0812">Transmembrane</keyword>
<dbReference type="RefSeq" id="WP_013255648.1">
    <property type="nucleotide sequence ID" value="NC_014364.1"/>
</dbReference>
<dbReference type="eggNOG" id="ENOG50334WQ">
    <property type="taxonomic scope" value="Bacteria"/>
</dbReference>
<dbReference type="Pfam" id="PF10861">
    <property type="entry name" value="DUF2784"/>
    <property type="match status" value="1"/>
</dbReference>
<evidence type="ECO:0008006" key="4">
    <source>
        <dbReference type="Google" id="ProtNLM"/>
    </source>
</evidence>
<keyword evidence="1" id="KW-0472">Membrane</keyword>
<sequence>MNIPPVAAAFAADLIVFIHLLYVLFAVGGELLIVIGAIARRRWVRNRLFRFLHLGAVLLVAAESLLDITCPLTEWEYRLRIIAGQRAEGDITFIGRLIRSIIFYDFPSLFFTVLYVGFGLLVLSTFILIPPGHKKYR</sequence>
<proteinExistence type="predicted"/>
<dbReference type="OrthoDB" id="370375at2"/>
<keyword evidence="1" id="KW-1133">Transmembrane helix</keyword>
<evidence type="ECO:0000313" key="2">
    <source>
        <dbReference type="EMBL" id="ADK82189.1"/>
    </source>
</evidence>
<dbReference type="Proteomes" id="UP000002318">
    <property type="component" value="Chromosome"/>
</dbReference>
<evidence type="ECO:0000256" key="1">
    <source>
        <dbReference type="SAM" id="Phobius"/>
    </source>
</evidence>
<dbReference type="InterPro" id="IPR021218">
    <property type="entry name" value="DUF2784"/>
</dbReference>